<feature type="transmembrane region" description="Helical" evidence="1">
    <location>
        <begin position="144"/>
        <end position="162"/>
    </location>
</feature>
<keyword evidence="3" id="KW-1185">Reference proteome</keyword>
<name>A0ABX8WS87_9GAMM</name>
<feature type="transmembrane region" description="Helical" evidence="1">
    <location>
        <begin position="29"/>
        <end position="48"/>
    </location>
</feature>
<feature type="transmembrane region" description="Helical" evidence="1">
    <location>
        <begin position="88"/>
        <end position="109"/>
    </location>
</feature>
<keyword evidence="1" id="KW-1133">Transmembrane helix</keyword>
<evidence type="ECO:0008006" key="4">
    <source>
        <dbReference type="Google" id="ProtNLM"/>
    </source>
</evidence>
<organism evidence="2 3">
    <name type="scientific">Lysobacter soyae</name>
    <dbReference type="NCBI Taxonomy" id="2764185"/>
    <lineage>
        <taxon>Bacteria</taxon>
        <taxon>Pseudomonadati</taxon>
        <taxon>Pseudomonadota</taxon>
        <taxon>Gammaproteobacteria</taxon>
        <taxon>Lysobacterales</taxon>
        <taxon>Lysobacteraceae</taxon>
        <taxon>Lysobacter</taxon>
    </lineage>
</organism>
<keyword evidence="1" id="KW-0812">Transmembrane</keyword>
<evidence type="ECO:0000313" key="3">
    <source>
        <dbReference type="Proteomes" id="UP000824755"/>
    </source>
</evidence>
<evidence type="ECO:0000256" key="1">
    <source>
        <dbReference type="SAM" id="Phobius"/>
    </source>
</evidence>
<feature type="transmembrane region" description="Helical" evidence="1">
    <location>
        <begin position="262"/>
        <end position="282"/>
    </location>
</feature>
<accession>A0ABX8WS87</accession>
<protein>
    <recommendedName>
        <fullName evidence="4">Glycerophosphoryl diester phosphodiesterase membrane domain-containing protein</fullName>
    </recommendedName>
</protein>
<evidence type="ECO:0000313" key="2">
    <source>
        <dbReference type="EMBL" id="QYR53692.1"/>
    </source>
</evidence>
<feature type="transmembrane region" description="Helical" evidence="1">
    <location>
        <begin position="232"/>
        <end position="256"/>
    </location>
</feature>
<keyword evidence="1" id="KW-0472">Membrane</keyword>
<reference evidence="2 3" key="1">
    <citation type="submission" date="2021-08" db="EMBL/GenBank/DDBJ databases">
        <title>Lysobacter sp. strain CJ11 Genome sequencing and assembly.</title>
        <authorList>
            <person name="Kim I."/>
        </authorList>
    </citation>
    <scope>NUCLEOTIDE SEQUENCE [LARGE SCALE GENOMIC DNA]</scope>
    <source>
        <strain evidence="2 3">CJ11</strain>
    </source>
</reference>
<dbReference type="Proteomes" id="UP000824755">
    <property type="component" value="Chromosome"/>
</dbReference>
<dbReference type="EMBL" id="CP080544">
    <property type="protein sequence ID" value="QYR53692.1"/>
    <property type="molecule type" value="Genomic_DNA"/>
</dbReference>
<proteinExistence type="predicted"/>
<feature type="transmembrane region" description="Helical" evidence="1">
    <location>
        <begin position="182"/>
        <end position="199"/>
    </location>
</feature>
<sequence length="292" mass="31515">MTTHATQSRVGALQAIGQGFRAGIKHWRWLSLSAVFALLLGGIASLPLTRQLKASLGFNPAGASTDSGDRIQAWVETLRSLAGNAEGMAQFVTGVLCCVIVAWLLKTWLASGLVGSVRSGRGLGYRELIRISNAGFWPQLKQNLLFVVVFVLFALPVFFTFKWVQGVRKTAIAAAQVEQANLVFYLVALLCLFLFALWLEMARANLANAHQTSPRIRSSVAQGLKTMFKRPFAVILAFVLFLALGLAALALISMPVSGIANPWLSAVIVALATMVGGAFRAMRLESLARVAR</sequence>
<dbReference type="RefSeq" id="WP_220380499.1">
    <property type="nucleotide sequence ID" value="NZ_CP080544.1"/>
</dbReference>
<gene>
    <name evidence="2" type="ORF">H8L67_04175</name>
</gene>